<dbReference type="PANTHER" id="PTHR28055:SF1">
    <property type="entry name" value="ALTERED INHERITANCE OF MITOCHONDRIA PROTEIN 41, MITOCHONDRIAL"/>
    <property type="match status" value="1"/>
</dbReference>
<evidence type="ECO:0000313" key="2">
    <source>
        <dbReference type="Proteomes" id="UP000036873"/>
    </source>
</evidence>
<protein>
    <submittedName>
        <fullName evidence="1">Aspartyl-tRNA amidotransferase</fullName>
    </submittedName>
</protein>
<dbReference type="Pfam" id="PF09424">
    <property type="entry name" value="YqeY"/>
    <property type="match status" value="1"/>
</dbReference>
<dbReference type="Gene3D" id="1.10.1510.10">
    <property type="entry name" value="Uncharacterised protein YqeY/AIM41 PF09424, N-terminal domain"/>
    <property type="match status" value="1"/>
</dbReference>
<proteinExistence type="predicted"/>
<dbReference type="InterPro" id="IPR003789">
    <property type="entry name" value="Asn/Gln_tRNA_amidoTrase-B-like"/>
</dbReference>
<comment type="caution">
    <text evidence="1">The sequence shown here is derived from an EMBL/GenBank/DDBJ whole genome shotgun (WGS) entry which is preliminary data.</text>
</comment>
<keyword evidence="1" id="KW-0808">Transferase</keyword>
<dbReference type="EMBL" id="LGYO01000021">
    <property type="protein sequence ID" value="KNZ42010.1"/>
    <property type="molecule type" value="Genomic_DNA"/>
</dbReference>
<dbReference type="SUPFAM" id="SSF89095">
    <property type="entry name" value="GatB/YqeY motif"/>
    <property type="match status" value="1"/>
</dbReference>
<name>A0A0L6U2J6_9FIRM</name>
<accession>A0A0L6U2J6</accession>
<dbReference type="InterPro" id="IPR042184">
    <property type="entry name" value="YqeY/Aim41_N"/>
</dbReference>
<organism evidence="1 2">
    <name type="scientific">Acetobacterium bakii</name>
    <dbReference type="NCBI Taxonomy" id="52689"/>
    <lineage>
        <taxon>Bacteria</taxon>
        <taxon>Bacillati</taxon>
        <taxon>Bacillota</taxon>
        <taxon>Clostridia</taxon>
        <taxon>Eubacteriales</taxon>
        <taxon>Eubacteriaceae</taxon>
        <taxon>Acetobacterium</taxon>
    </lineage>
</organism>
<dbReference type="AlphaFoldDB" id="A0A0L6U2J6"/>
<dbReference type="OrthoDB" id="9794041at2"/>
<dbReference type="RefSeq" id="WP_050740002.1">
    <property type="nucleotide sequence ID" value="NZ_LGYO01000021.1"/>
</dbReference>
<dbReference type="InterPro" id="IPR019004">
    <property type="entry name" value="YqeY/Aim41"/>
</dbReference>
<dbReference type="GO" id="GO:0016740">
    <property type="term" value="F:transferase activity"/>
    <property type="evidence" value="ECO:0007669"/>
    <property type="project" value="UniProtKB-KW"/>
</dbReference>
<dbReference type="Gene3D" id="1.10.10.410">
    <property type="match status" value="1"/>
</dbReference>
<reference evidence="2" key="1">
    <citation type="submission" date="2015-07" db="EMBL/GenBank/DDBJ databases">
        <title>Draft genome sequence of Acetobacterium bakii DSM 8293, a potential psychrophilic chemical producer through syngas fermentation.</title>
        <authorList>
            <person name="Song Y."/>
            <person name="Hwang S."/>
            <person name="Cho B.-K."/>
        </authorList>
    </citation>
    <scope>NUCLEOTIDE SEQUENCE [LARGE SCALE GENOMIC DNA]</scope>
    <source>
        <strain evidence="2">DSM 8239</strain>
    </source>
</reference>
<keyword evidence="2" id="KW-1185">Reference proteome</keyword>
<dbReference type="PATRIC" id="fig|52689.4.peg.947"/>
<dbReference type="STRING" id="52689.AKG39_08715"/>
<dbReference type="PANTHER" id="PTHR28055">
    <property type="entry name" value="ALTERED INHERITANCE OF MITOCHONDRIA PROTEIN 41, MITOCHONDRIAL"/>
    <property type="match status" value="1"/>
</dbReference>
<sequence length="148" mass="16734">MALKDQLQADLKTAMKNKEKIRKSTITMIRAAVLQVEKDQKVELGDEDIIEIIAKQLKQRRDSLTEFEKAQRDDLIQQALTEIEVIESYLPTQLTVDQIRVIVTETIQETGAVNAKDMGKIMSVLMPKVKGRADGKLVNQVVRESLIS</sequence>
<dbReference type="Proteomes" id="UP000036873">
    <property type="component" value="Unassembled WGS sequence"/>
</dbReference>
<gene>
    <name evidence="1" type="ORF">AKG39_08715</name>
</gene>
<evidence type="ECO:0000313" key="1">
    <source>
        <dbReference type="EMBL" id="KNZ42010.1"/>
    </source>
</evidence>
<dbReference type="GO" id="GO:0016884">
    <property type="term" value="F:carbon-nitrogen ligase activity, with glutamine as amido-N-donor"/>
    <property type="evidence" value="ECO:0007669"/>
    <property type="project" value="InterPro"/>
</dbReference>
<dbReference type="InterPro" id="IPR023168">
    <property type="entry name" value="GatB_Yqey_C_2"/>
</dbReference>